<name>A0ABQ8TZV4_PERAM</name>
<reference evidence="1 2" key="1">
    <citation type="journal article" date="2022" name="Allergy">
        <title>Genome assembly and annotation of Periplaneta americana reveal a comprehensive cockroach allergen profile.</title>
        <authorList>
            <person name="Wang L."/>
            <person name="Xiong Q."/>
            <person name="Saelim N."/>
            <person name="Wang L."/>
            <person name="Nong W."/>
            <person name="Wan A.T."/>
            <person name="Shi M."/>
            <person name="Liu X."/>
            <person name="Cao Q."/>
            <person name="Hui J.H.L."/>
            <person name="Sookrung N."/>
            <person name="Leung T.F."/>
            <person name="Tungtrongchitr A."/>
            <person name="Tsui S.K.W."/>
        </authorList>
    </citation>
    <scope>NUCLEOTIDE SEQUENCE [LARGE SCALE GENOMIC DNA]</scope>
    <source>
        <strain evidence="1">PWHHKU_190912</strain>
    </source>
</reference>
<accession>A0ABQ8TZV4</accession>
<proteinExistence type="predicted"/>
<organism evidence="1 2">
    <name type="scientific">Periplaneta americana</name>
    <name type="common">American cockroach</name>
    <name type="synonym">Blatta americana</name>
    <dbReference type="NCBI Taxonomy" id="6978"/>
    <lineage>
        <taxon>Eukaryota</taxon>
        <taxon>Metazoa</taxon>
        <taxon>Ecdysozoa</taxon>
        <taxon>Arthropoda</taxon>
        <taxon>Hexapoda</taxon>
        <taxon>Insecta</taxon>
        <taxon>Pterygota</taxon>
        <taxon>Neoptera</taxon>
        <taxon>Polyneoptera</taxon>
        <taxon>Dictyoptera</taxon>
        <taxon>Blattodea</taxon>
        <taxon>Blattoidea</taxon>
        <taxon>Blattidae</taxon>
        <taxon>Blattinae</taxon>
        <taxon>Periplaneta</taxon>
    </lineage>
</organism>
<dbReference type="Proteomes" id="UP001148838">
    <property type="component" value="Unassembled WGS sequence"/>
</dbReference>
<protein>
    <submittedName>
        <fullName evidence="1">Uncharacterized protein</fullName>
    </submittedName>
</protein>
<gene>
    <name evidence="1" type="ORF">ANN_02539</name>
</gene>
<keyword evidence="2" id="KW-1185">Reference proteome</keyword>
<comment type="caution">
    <text evidence="1">The sequence shown here is derived from an EMBL/GenBank/DDBJ whole genome shotgun (WGS) entry which is preliminary data.</text>
</comment>
<dbReference type="EMBL" id="JAJSOF020000001">
    <property type="protein sequence ID" value="KAJ4451100.1"/>
    <property type="molecule type" value="Genomic_DNA"/>
</dbReference>
<evidence type="ECO:0000313" key="2">
    <source>
        <dbReference type="Proteomes" id="UP001148838"/>
    </source>
</evidence>
<evidence type="ECO:0000313" key="1">
    <source>
        <dbReference type="EMBL" id="KAJ4451100.1"/>
    </source>
</evidence>
<sequence>MAPVRHRWSINDVIGGIRNTVMSSDCSPLRFGIRSLCSSNLVVPSHRYNYFKHFDKYQVTVRIMLQGCPVSIKWEGERCRAEIEHWCIPILEHRAQIMRSDKHQSASVAAGGYASSRTDDAYPLPISACADDYWLTVWDTRTRIYRVDEIDGVCVCDIPLLKYARLTSCDVERSFSQYKSLFGDNRHAFVMENLEMIFVVHCNTRPTTSTQVWWRAFRRSFQIQRYTFMIDNFLAPKLNALQIDQCRRSREDTVVCCLMTRQVENVRRDAVNSESAN</sequence>